<dbReference type="OrthoDB" id="9916484at2"/>
<evidence type="ECO:0000313" key="1">
    <source>
        <dbReference type="EMBL" id="SHI94492.1"/>
    </source>
</evidence>
<proteinExistence type="predicted"/>
<protein>
    <submittedName>
        <fullName evidence="1">Uncharacterized protein</fullName>
    </submittedName>
</protein>
<dbReference type="AlphaFoldDB" id="A0A1M6F9Y9"/>
<evidence type="ECO:0000313" key="2">
    <source>
        <dbReference type="Proteomes" id="UP000184080"/>
    </source>
</evidence>
<dbReference type="EMBL" id="FQZO01000002">
    <property type="protein sequence ID" value="SHI94492.1"/>
    <property type="molecule type" value="Genomic_DNA"/>
</dbReference>
<organism evidence="1 2">
    <name type="scientific">Clostridium amylolyticum</name>
    <dbReference type="NCBI Taxonomy" id="1121298"/>
    <lineage>
        <taxon>Bacteria</taxon>
        <taxon>Bacillati</taxon>
        <taxon>Bacillota</taxon>
        <taxon>Clostridia</taxon>
        <taxon>Eubacteriales</taxon>
        <taxon>Clostridiaceae</taxon>
        <taxon>Clostridium</taxon>
    </lineage>
</organism>
<sequence length="125" mass="14222">MKKRIIIISMILLVLVIIATICNSDKTLAKLNSPDSTYQLIIKYNPPFLKGTFKISIYYKEKGSLIKKHLTDTNIFYDGAYLTDENYHITWEDNKATLTLTGDSNIGSKKFIINLANSPKMTEVK</sequence>
<dbReference type="STRING" id="1121298.SAMN05444401_1859"/>
<accession>A0A1M6F9Y9</accession>
<gene>
    <name evidence="1" type="ORF">SAMN05444401_1859</name>
</gene>
<dbReference type="RefSeq" id="WP_073005745.1">
    <property type="nucleotide sequence ID" value="NZ_FQZO01000002.1"/>
</dbReference>
<dbReference type="Proteomes" id="UP000184080">
    <property type="component" value="Unassembled WGS sequence"/>
</dbReference>
<reference evidence="1 2" key="1">
    <citation type="submission" date="2016-11" db="EMBL/GenBank/DDBJ databases">
        <authorList>
            <person name="Jaros S."/>
            <person name="Januszkiewicz K."/>
            <person name="Wedrychowicz H."/>
        </authorList>
    </citation>
    <scope>NUCLEOTIDE SEQUENCE [LARGE SCALE GENOMIC DNA]</scope>
    <source>
        <strain evidence="1 2">DSM 21864</strain>
    </source>
</reference>
<keyword evidence="2" id="KW-1185">Reference proteome</keyword>
<name>A0A1M6F9Y9_9CLOT</name>